<feature type="compositionally biased region" description="Gly residues" evidence="1">
    <location>
        <begin position="95"/>
        <end position="105"/>
    </location>
</feature>
<feature type="region of interest" description="Disordered" evidence="1">
    <location>
        <begin position="82"/>
        <end position="105"/>
    </location>
</feature>
<name>A0A5B8RHS4_9ZZZZ</name>
<sequence length="105" mass="11255">MKSRYAIALTLAAVTTVTMMSGVALAGESMGCADDLKMLNKRLDVMPEGMHRNAVQSHYDAAQKAMEANDEKTCRDEVAKARQSLMRETGEGSHKGGGSGMDDES</sequence>
<proteinExistence type="predicted"/>
<protein>
    <submittedName>
        <fullName evidence="2">Uncharacterized protein</fullName>
    </submittedName>
</protein>
<dbReference type="EMBL" id="MN079196">
    <property type="protein sequence ID" value="QEA07044.1"/>
    <property type="molecule type" value="Genomic_DNA"/>
</dbReference>
<organism evidence="2">
    <name type="scientific">uncultured organism</name>
    <dbReference type="NCBI Taxonomy" id="155900"/>
    <lineage>
        <taxon>unclassified sequences</taxon>
        <taxon>environmental samples</taxon>
    </lineage>
</organism>
<dbReference type="AlphaFoldDB" id="A0A5B8RHS4"/>
<gene>
    <name evidence="2" type="ORF">KBTEX_03388</name>
</gene>
<accession>A0A5B8RHS4</accession>
<evidence type="ECO:0000256" key="1">
    <source>
        <dbReference type="SAM" id="MobiDB-lite"/>
    </source>
</evidence>
<reference evidence="2" key="1">
    <citation type="submission" date="2019-06" db="EMBL/GenBank/DDBJ databases">
        <authorList>
            <person name="Murdoch R.W."/>
            <person name="Fathepure B."/>
        </authorList>
    </citation>
    <scope>NUCLEOTIDE SEQUENCE</scope>
</reference>
<evidence type="ECO:0000313" key="2">
    <source>
        <dbReference type="EMBL" id="QEA07044.1"/>
    </source>
</evidence>